<sequence length="131" mass="15213">CYEYNQEGHISRNCPTKILQPQPDNRRNILTSNQPESPEIRGMNIHYLEVTEAVKNEVDEYLRIELKEGKSLFDIRNLGKGRRIEDDHEMLSWAQKSTYGENSEEIGQFKSGSIIYIPIAELTNDLDILKM</sequence>
<keyword evidence="2" id="KW-1185">Reference proteome</keyword>
<accession>A0ACA9NTR0</accession>
<evidence type="ECO:0000313" key="1">
    <source>
        <dbReference type="EMBL" id="CAG8675157.1"/>
    </source>
</evidence>
<dbReference type="EMBL" id="CAJVQC010016292">
    <property type="protein sequence ID" value="CAG8675157.1"/>
    <property type="molecule type" value="Genomic_DNA"/>
</dbReference>
<protein>
    <submittedName>
        <fullName evidence="1">26559_t:CDS:1</fullName>
    </submittedName>
</protein>
<dbReference type="Proteomes" id="UP000789920">
    <property type="component" value="Unassembled WGS sequence"/>
</dbReference>
<gene>
    <name evidence="1" type="ORF">RPERSI_LOCUS8857</name>
</gene>
<evidence type="ECO:0000313" key="2">
    <source>
        <dbReference type="Proteomes" id="UP000789920"/>
    </source>
</evidence>
<comment type="caution">
    <text evidence="1">The sequence shown here is derived from an EMBL/GenBank/DDBJ whole genome shotgun (WGS) entry which is preliminary data.</text>
</comment>
<feature type="non-terminal residue" evidence="1">
    <location>
        <position position="1"/>
    </location>
</feature>
<feature type="non-terminal residue" evidence="1">
    <location>
        <position position="131"/>
    </location>
</feature>
<proteinExistence type="predicted"/>
<name>A0ACA9NTR0_9GLOM</name>
<reference evidence="1" key="1">
    <citation type="submission" date="2021-06" db="EMBL/GenBank/DDBJ databases">
        <authorList>
            <person name="Kallberg Y."/>
            <person name="Tangrot J."/>
            <person name="Rosling A."/>
        </authorList>
    </citation>
    <scope>NUCLEOTIDE SEQUENCE</scope>
    <source>
        <strain evidence="1">MA461A</strain>
    </source>
</reference>
<organism evidence="1 2">
    <name type="scientific">Racocetra persica</name>
    <dbReference type="NCBI Taxonomy" id="160502"/>
    <lineage>
        <taxon>Eukaryota</taxon>
        <taxon>Fungi</taxon>
        <taxon>Fungi incertae sedis</taxon>
        <taxon>Mucoromycota</taxon>
        <taxon>Glomeromycotina</taxon>
        <taxon>Glomeromycetes</taxon>
        <taxon>Diversisporales</taxon>
        <taxon>Gigasporaceae</taxon>
        <taxon>Racocetra</taxon>
    </lineage>
</organism>